<dbReference type="AlphaFoldDB" id="U4LKI5"/>
<gene>
    <name evidence="2" type="ORF">PCON_12769</name>
</gene>
<name>U4LKI5_PYROM</name>
<evidence type="ECO:0000256" key="1">
    <source>
        <dbReference type="SAM" id="MobiDB-lite"/>
    </source>
</evidence>
<evidence type="ECO:0000313" key="3">
    <source>
        <dbReference type="Proteomes" id="UP000018144"/>
    </source>
</evidence>
<accession>U4LKI5</accession>
<organism evidence="2 3">
    <name type="scientific">Pyronema omphalodes (strain CBS 100304)</name>
    <name type="common">Pyronema confluens</name>
    <dbReference type="NCBI Taxonomy" id="1076935"/>
    <lineage>
        <taxon>Eukaryota</taxon>
        <taxon>Fungi</taxon>
        <taxon>Dikarya</taxon>
        <taxon>Ascomycota</taxon>
        <taxon>Pezizomycotina</taxon>
        <taxon>Pezizomycetes</taxon>
        <taxon>Pezizales</taxon>
        <taxon>Pyronemataceae</taxon>
        <taxon>Pyronema</taxon>
    </lineage>
</organism>
<keyword evidence="3" id="KW-1185">Reference proteome</keyword>
<proteinExistence type="predicted"/>
<protein>
    <submittedName>
        <fullName evidence="2">Uncharacterized protein</fullName>
    </submittedName>
</protein>
<reference evidence="2 3" key="1">
    <citation type="journal article" date="2013" name="PLoS Genet.">
        <title>The genome and development-dependent transcriptomes of Pyronema confluens: a window into fungal evolution.</title>
        <authorList>
            <person name="Traeger S."/>
            <person name="Altegoer F."/>
            <person name="Freitag M."/>
            <person name="Gabaldon T."/>
            <person name="Kempken F."/>
            <person name="Kumar A."/>
            <person name="Marcet-Houben M."/>
            <person name="Poggeler S."/>
            <person name="Stajich J.E."/>
            <person name="Nowrousian M."/>
        </authorList>
    </citation>
    <scope>NUCLEOTIDE SEQUENCE [LARGE SCALE GENOMIC DNA]</scope>
    <source>
        <strain evidence="3">CBS 100304</strain>
        <tissue evidence="2">Vegetative mycelium</tissue>
    </source>
</reference>
<sequence length="140" mass="15360">MARDARGNKAAGSQTSESCVVGSTPIGDRRRSARVTSLRVITAAVTRAKEVQPQPERDTYSSRSNSQLLLLDLEKIRQNGKDIGVSPIHGTRDGTEPNNWSLVLSTTLAAAKGRLKGLFELAYWDLRRCCFNSQQGVMQL</sequence>
<dbReference type="EMBL" id="HF935789">
    <property type="protein sequence ID" value="CCX13176.1"/>
    <property type="molecule type" value="Genomic_DNA"/>
</dbReference>
<evidence type="ECO:0000313" key="2">
    <source>
        <dbReference type="EMBL" id="CCX13176.1"/>
    </source>
</evidence>
<dbReference type="Proteomes" id="UP000018144">
    <property type="component" value="Unassembled WGS sequence"/>
</dbReference>
<feature type="region of interest" description="Disordered" evidence="1">
    <location>
        <begin position="1"/>
        <end position="26"/>
    </location>
</feature>